<comment type="subcellular location">
    <subcellularLocation>
        <location evidence="1">Membrane</location>
        <topology evidence="1">Multi-pass membrane protein</topology>
    </subcellularLocation>
</comment>
<dbReference type="PANTHER" id="PTHR23502:SF2">
    <property type="entry name" value="TRANSPORTER, PUTATIVE (AFU_ORTHOLOGUE AFUA_2G08910)-RELATED"/>
    <property type="match status" value="1"/>
</dbReference>
<keyword evidence="8" id="KW-1185">Reference proteome</keyword>
<feature type="transmembrane region" description="Helical" evidence="5">
    <location>
        <begin position="144"/>
        <end position="165"/>
    </location>
</feature>
<proteinExistence type="predicted"/>
<dbReference type="RefSeq" id="XP_035320153.1">
    <property type="nucleotide sequence ID" value="XM_035463889.1"/>
</dbReference>
<reference evidence="7" key="1">
    <citation type="submission" date="2020-03" db="EMBL/GenBank/DDBJ databases">
        <title>Site-based positive gene gene selection in Geosmithia morbida across the United States reveals a broad range of putative effectors and factors for local host and environmental adapation.</title>
        <authorList>
            <person name="Onufrak A."/>
            <person name="Murdoch R.W."/>
            <person name="Gazis R."/>
            <person name="Huff M."/>
            <person name="Staton M."/>
            <person name="Klingeman W."/>
            <person name="Hadziabdic D."/>
        </authorList>
    </citation>
    <scope>NUCLEOTIDE SEQUENCE</scope>
    <source>
        <strain evidence="7">1262</strain>
    </source>
</reference>
<feature type="domain" description="Major facilitator superfamily (MFS) profile" evidence="6">
    <location>
        <begin position="1"/>
        <end position="414"/>
    </location>
</feature>
<evidence type="ECO:0000313" key="7">
    <source>
        <dbReference type="EMBL" id="KAF4121501.1"/>
    </source>
</evidence>
<dbReference type="GeneID" id="55968138"/>
<dbReference type="EMBL" id="JAANYQ010000012">
    <property type="protein sequence ID" value="KAF4121501.1"/>
    <property type="molecule type" value="Genomic_DNA"/>
</dbReference>
<protein>
    <submittedName>
        <fullName evidence="7">Arabinose efflux permease, MFS family</fullName>
    </submittedName>
</protein>
<evidence type="ECO:0000256" key="1">
    <source>
        <dbReference type="ARBA" id="ARBA00004141"/>
    </source>
</evidence>
<evidence type="ECO:0000256" key="4">
    <source>
        <dbReference type="ARBA" id="ARBA00023136"/>
    </source>
</evidence>
<keyword evidence="3 5" id="KW-1133">Transmembrane helix</keyword>
<dbReference type="GO" id="GO:0005886">
    <property type="term" value="C:plasma membrane"/>
    <property type="evidence" value="ECO:0007669"/>
    <property type="project" value="TreeGrafter"/>
</dbReference>
<keyword evidence="4 5" id="KW-0472">Membrane</keyword>
<feature type="transmembrane region" description="Helical" evidence="5">
    <location>
        <begin position="296"/>
        <end position="317"/>
    </location>
</feature>
<accession>A0A9P5D2I2</accession>
<dbReference type="Gene3D" id="1.20.1250.20">
    <property type="entry name" value="MFS general substrate transporter like domains"/>
    <property type="match status" value="1"/>
</dbReference>
<dbReference type="SUPFAM" id="SSF103473">
    <property type="entry name" value="MFS general substrate transporter"/>
    <property type="match status" value="1"/>
</dbReference>
<dbReference type="InterPro" id="IPR011701">
    <property type="entry name" value="MFS"/>
</dbReference>
<dbReference type="Proteomes" id="UP000749293">
    <property type="component" value="Unassembled WGS sequence"/>
</dbReference>
<evidence type="ECO:0000256" key="3">
    <source>
        <dbReference type="ARBA" id="ARBA00022989"/>
    </source>
</evidence>
<feature type="transmembrane region" description="Helical" evidence="5">
    <location>
        <begin position="86"/>
        <end position="104"/>
    </location>
</feature>
<comment type="caution">
    <text evidence="7">The sequence shown here is derived from an EMBL/GenBank/DDBJ whole genome shotgun (WGS) entry which is preliminary data.</text>
</comment>
<feature type="transmembrane region" description="Helical" evidence="5">
    <location>
        <begin position="116"/>
        <end position="138"/>
    </location>
</feature>
<evidence type="ECO:0000256" key="2">
    <source>
        <dbReference type="ARBA" id="ARBA00022692"/>
    </source>
</evidence>
<feature type="transmembrane region" description="Helical" evidence="5">
    <location>
        <begin position="58"/>
        <end position="80"/>
    </location>
</feature>
<keyword evidence="2 5" id="KW-0812">Transmembrane</keyword>
<dbReference type="AlphaFoldDB" id="A0A9P5D2I2"/>
<dbReference type="OrthoDB" id="2585655at2759"/>
<feature type="transmembrane region" description="Helical" evidence="5">
    <location>
        <begin position="28"/>
        <end position="46"/>
    </location>
</feature>
<dbReference type="Pfam" id="PF07690">
    <property type="entry name" value="MFS_1"/>
    <property type="match status" value="1"/>
</dbReference>
<feature type="transmembrane region" description="Helical" evidence="5">
    <location>
        <begin position="255"/>
        <end position="275"/>
    </location>
</feature>
<name>A0A9P5D2I2_9HYPO</name>
<sequence length="414" mass="45661">MMALFTASSIQSAFVELSADLGVSVQRTSYLVSIVIAVLGGAPLLWRPISHTYGRRPVFLATLLCSLVGNVGCAVSHSYGTMGLCRAITAFFISPAMAFGTAVVQETFFRQERARFMGVWSSMLTLGVPVAPLIFGFVAERVSYRWIFWTLAITNGVQFILHALLGPETRFEPASDVPLERTSRFRREYLSFRRIDQTPLRLATFLSPLRLVTYPNVILPAAAYSMVFLWGSVMTTFEIPQIFPEKFGFGPEKVGLQYIGIIVGTIIGEQIGGVMSDKWMLARERKGNSPRPEHRLWLSYVGYALSICGVAVFLVQIDRASDEWNVTPIIGASIAAAGNQIVTTILITYAVDCYPQEAAAIGVFITLVRQCWGFIGPFWAPDQCGCDSSSDTRSVYTAHDAVTVERTILAEQDE</sequence>
<gene>
    <name evidence="7" type="ORF">GMORB2_1908</name>
</gene>
<feature type="transmembrane region" description="Helical" evidence="5">
    <location>
        <begin position="211"/>
        <end position="235"/>
    </location>
</feature>
<dbReference type="PANTHER" id="PTHR23502">
    <property type="entry name" value="MAJOR FACILITATOR SUPERFAMILY"/>
    <property type="match status" value="1"/>
</dbReference>
<dbReference type="InterPro" id="IPR036259">
    <property type="entry name" value="MFS_trans_sf"/>
</dbReference>
<organism evidence="7 8">
    <name type="scientific">Geosmithia morbida</name>
    <dbReference type="NCBI Taxonomy" id="1094350"/>
    <lineage>
        <taxon>Eukaryota</taxon>
        <taxon>Fungi</taxon>
        <taxon>Dikarya</taxon>
        <taxon>Ascomycota</taxon>
        <taxon>Pezizomycotina</taxon>
        <taxon>Sordariomycetes</taxon>
        <taxon>Hypocreomycetidae</taxon>
        <taxon>Hypocreales</taxon>
        <taxon>Bionectriaceae</taxon>
        <taxon>Geosmithia</taxon>
    </lineage>
</organism>
<dbReference type="PROSITE" id="PS50850">
    <property type="entry name" value="MFS"/>
    <property type="match status" value="1"/>
</dbReference>
<dbReference type="FunFam" id="1.20.1250.20:FF:000318">
    <property type="entry name" value="MFS multidrug transporter, putative"/>
    <property type="match status" value="1"/>
</dbReference>
<evidence type="ECO:0000259" key="6">
    <source>
        <dbReference type="PROSITE" id="PS50850"/>
    </source>
</evidence>
<evidence type="ECO:0000313" key="8">
    <source>
        <dbReference type="Proteomes" id="UP000749293"/>
    </source>
</evidence>
<feature type="transmembrane region" description="Helical" evidence="5">
    <location>
        <begin position="329"/>
        <end position="351"/>
    </location>
</feature>
<evidence type="ECO:0000256" key="5">
    <source>
        <dbReference type="SAM" id="Phobius"/>
    </source>
</evidence>
<dbReference type="GO" id="GO:0022857">
    <property type="term" value="F:transmembrane transporter activity"/>
    <property type="evidence" value="ECO:0007669"/>
    <property type="project" value="InterPro"/>
</dbReference>
<feature type="transmembrane region" description="Helical" evidence="5">
    <location>
        <begin position="358"/>
        <end position="380"/>
    </location>
</feature>
<dbReference type="InterPro" id="IPR020846">
    <property type="entry name" value="MFS_dom"/>
</dbReference>